<evidence type="ECO:0000313" key="10">
    <source>
        <dbReference type="EMBL" id="KAF2897794.1"/>
    </source>
</evidence>
<dbReference type="EC" id="6.2.1.2" evidence="4"/>
<dbReference type="Gene3D" id="3.40.50.12780">
    <property type="entry name" value="N-terminal domain of ligase-like"/>
    <property type="match status" value="1"/>
</dbReference>
<evidence type="ECO:0000256" key="7">
    <source>
        <dbReference type="ARBA" id="ARBA00048277"/>
    </source>
</evidence>
<evidence type="ECO:0000256" key="6">
    <source>
        <dbReference type="ARBA" id="ARBA00047319"/>
    </source>
</evidence>
<dbReference type="PANTHER" id="PTHR43201:SF5">
    <property type="entry name" value="MEDIUM-CHAIN ACYL-COA LIGASE ACSF2, MITOCHONDRIAL"/>
    <property type="match status" value="1"/>
</dbReference>
<name>A0A8K0GFG6_IGNLU</name>
<feature type="domain" description="AMP-binding enzyme C-terminal" evidence="9">
    <location>
        <begin position="491"/>
        <end position="566"/>
    </location>
</feature>
<evidence type="ECO:0000256" key="5">
    <source>
        <dbReference type="ARBA" id="ARBA00039638"/>
    </source>
</evidence>
<proteinExistence type="inferred from homology"/>
<comment type="function">
    <text evidence="3">Acyl-CoA synthases catalyze the initial reaction in fatty acid metabolism, by forming a thioester with CoA. Has some preference toward medium-chain substrates. Plays a role in adipocyte differentiation.</text>
</comment>
<dbReference type="Proteomes" id="UP000801492">
    <property type="component" value="Unassembled WGS sequence"/>
</dbReference>
<evidence type="ECO:0000259" key="8">
    <source>
        <dbReference type="Pfam" id="PF00501"/>
    </source>
</evidence>
<comment type="catalytic activity">
    <reaction evidence="7">
        <text>a medium-chain fatty acid + ATP + CoA = a medium-chain fatty acyl-CoA + AMP + diphosphate</text>
        <dbReference type="Rhea" id="RHEA:48340"/>
        <dbReference type="ChEBI" id="CHEBI:30616"/>
        <dbReference type="ChEBI" id="CHEBI:33019"/>
        <dbReference type="ChEBI" id="CHEBI:57287"/>
        <dbReference type="ChEBI" id="CHEBI:59558"/>
        <dbReference type="ChEBI" id="CHEBI:90546"/>
        <dbReference type="ChEBI" id="CHEBI:456215"/>
        <dbReference type="EC" id="6.2.1.2"/>
    </reaction>
</comment>
<gene>
    <name evidence="10" type="ORF">ILUMI_08381</name>
</gene>
<feature type="domain" description="AMP-dependent synthetase/ligase" evidence="8">
    <location>
        <begin position="52"/>
        <end position="440"/>
    </location>
</feature>
<dbReference type="EMBL" id="VTPC01003925">
    <property type="protein sequence ID" value="KAF2897794.1"/>
    <property type="molecule type" value="Genomic_DNA"/>
</dbReference>
<comment type="similarity">
    <text evidence="1">Belongs to the ATP-dependent AMP-binding enzyme family.</text>
</comment>
<dbReference type="PROSITE" id="PS00455">
    <property type="entry name" value="AMP_BINDING"/>
    <property type="match status" value="1"/>
</dbReference>
<evidence type="ECO:0000256" key="1">
    <source>
        <dbReference type="ARBA" id="ARBA00006432"/>
    </source>
</evidence>
<accession>A0A8K0GFG6</accession>
<dbReference type="SUPFAM" id="SSF56801">
    <property type="entry name" value="Acetyl-CoA synthetase-like"/>
    <property type="match status" value="1"/>
</dbReference>
<dbReference type="Gene3D" id="3.30.300.30">
    <property type="match status" value="1"/>
</dbReference>
<dbReference type="GO" id="GO:0006631">
    <property type="term" value="P:fatty acid metabolic process"/>
    <property type="evidence" value="ECO:0007669"/>
    <property type="project" value="TreeGrafter"/>
</dbReference>
<organism evidence="10 11">
    <name type="scientific">Ignelater luminosus</name>
    <name type="common">Cucubano</name>
    <name type="synonym">Pyrophorus luminosus</name>
    <dbReference type="NCBI Taxonomy" id="2038154"/>
    <lineage>
        <taxon>Eukaryota</taxon>
        <taxon>Metazoa</taxon>
        <taxon>Ecdysozoa</taxon>
        <taxon>Arthropoda</taxon>
        <taxon>Hexapoda</taxon>
        <taxon>Insecta</taxon>
        <taxon>Pterygota</taxon>
        <taxon>Neoptera</taxon>
        <taxon>Endopterygota</taxon>
        <taxon>Coleoptera</taxon>
        <taxon>Polyphaga</taxon>
        <taxon>Elateriformia</taxon>
        <taxon>Elateroidea</taxon>
        <taxon>Elateridae</taxon>
        <taxon>Agrypninae</taxon>
        <taxon>Pyrophorini</taxon>
        <taxon>Ignelater</taxon>
    </lineage>
</organism>
<evidence type="ECO:0000256" key="3">
    <source>
        <dbReference type="ARBA" id="ARBA00037247"/>
    </source>
</evidence>
<evidence type="ECO:0000259" key="9">
    <source>
        <dbReference type="Pfam" id="PF13193"/>
    </source>
</evidence>
<comment type="catalytic activity">
    <reaction evidence="6">
        <text>octanoate + ATP + CoA = octanoyl-CoA + AMP + diphosphate</text>
        <dbReference type="Rhea" id="RHEA:33631"/>
        <dbReference type="ChEBI" id="CHEBI:25646"/>
        <dbReference type="ChEBI" id="CHEBI:30616"/>
        <dbReference type="ChEBI" id="CHEBI:33019"/>
        <dbReference type="ChEBI" id="CHEBI:57287"/>
        <dbReference type="ChEBI" id="CHEBI:57386"/>
        <dbReference type="ChEBI" id="CHEBI:456215"/>
    </reaction>
</comment>
<sequence length="578" mass="65135">MIRSVRGFTIRIPSYLKNSLRCTHYHTKLSYRHNPGKEPLRSLTVGNLIQLTAERYPERMALISKHQNDRLTYQELLEKADEFAAGLQSLGLNRGDRIGVWASNITEWIISMFAILRGGYIIVPMHINFQTPEIEYCINKVRVKALICQHKTKDCNLYDLLKTLAPELERSDPGKLNCDKIPSLSTIITIGEEKLKGTYNFKEIPEKATPNLVKSIKENQHLVQPDHPYNIQFTSGTTGKPKAAMISHFQVVNNSYSIGKRCELDTKYHSVCVQSPLFHGFGTSVTTCSAINFGSTLVLPSSTYSPLENLKAISEERCTVIHGTPTMYVDLVNIQKQLNLKLNAEIALSGGAVCSPHLFKQMKETLKLKRVKSGYGLTEATAVIFQSLPIDEDEYKATSTVGYIGDHLEVKVVDDDNNIVPIGTPGELCLRGYSVMLGYWEEEEKTKEVLGADRWMKTGDQFVLQEDGYGRIVGRLKDLIIRGGTNIYPKEIEDFLNTHPEILEAHVIGLKHERLGEEVCACVRLKEGAQLTHESLIEFCTGNIAKYKIPSKLEIMDTLPKTLSGKIQKYLLRQQFEK</sequence>
<dbReference type="GO" id="GO:0031956">
    <property type="term" value="F:medium-chain fatty acid-CoA ligase activity"/>
    <property type="evidence" value="ECO:0007669"/>
    <property type="project" value="UniProtKB-EC"/>
</dbReference>
<protein>
    <recommendedName>
        <fullName evidence="5">Medium-chain acyl-CoA ligase ACSF2, mitochondrial</fullName>
        <ecNumber evidence="4">6.2.1.2</ecNumber>
    </recommendedName>
</protein>
<dbReference type="OrthoDB" id="10253115at2759"/>
<dbReference type="AlphaFoldDB" id="A0A8K0GFG6"/>
<dbReference type="PANTHER" id="PTHR43201">
    <property type="entry name" value="ACYL-COA SYNTHETASE"/>
    <property type="match status" value="1"/>
</dbReference>
<dbReference type="InterPro" id="IPR000873">
    <property type="entry name" value="AMP-dep_synth/lig_dom"/>
</dbReference>
<reference evidence="10" key="1">
    <citation type="submission" date="2019-08" db="EMBL/GenBank/DDBJ databases">
        <title>The genome of the North American firefly Photinus pyralis.</title>
        <authorList>
            <consortium name="Photinus pyralis genome working group"/>
            <person name="Fallon T.R."/>
            <person name="Sander Lower S.E."/>
            <person name="Weng J.-K."/>
        </authorList>
    </citation>
    <scope>NUCLEOTIDE SEQUENCE</scope>
    <source>
        <strain evidence="10">TRF0915ILg1</strain>
        <tissue evidence="10">Whole body</tissue>
    </source>
</reference>
<dbReference type="InterPro" id="IPR045851">
    <property type="entry name" value="AMP-bd_C_sf"/>
</dbReference>
<keyword evidence="11" id="KW-1185">Reference proteome</keyword>
<dbReference type="InterPro" id="IPR020845">
    <property type="entry name" value="AMP-binding_CS"/>
</dbReference>
<dbReference type="FunFam" id="3.30.300.30:FF:000008">
    <property type="entry name" value="2,3-dihydroxybenzoate-AMP ligase"/>
    <property type="match status" value="1"/>
</dbReference>
<evidence type="ECO:0000313" key="11">
    <source>
        <dbReference type="Proteomes" id="UP000801492"/>
    </source>
</evidence>
<keyword evidence="2" id="KW-0436">Ligase</keyword>
<evidence type="ECO:0000256" key="4">
    <source>
        <dbReference type="ARBA" id="ARBA00039009"/>
    </source>
</evidence>
<evidence type="ECO:0000256" key="2">
    <source>
        <dbReference type="ARBA" id="ARBA00022598"/>
    </source>
</evidence>
<dbReference type="Pfam" id="PF00501">
    <property type="entry name" value="AMP-binding"/>
    <property type="match status" value="1"/>
</dbReference>
<dbReference type="InterPro" id="IPR025110">
    <property type="entry name" value="AMP-bd_C"/>
</dbReference>
<dbReference type="Pfam" id="PF13193">
    <property type="entry name" value="AMP-binding_C"/>
    <property type="match status" value="1"/>
</dbReference>
<comment type="caution">
    <text evidence="10">The sequence shown here is derived from an EMBL/GenBank/DDBJ whole genome shotgun (WGS) entry which is preliminary data.</text>
</comment>
<dbReference type="InterPro" id="IPR042099">
    <property type="entry name" value="ANL_N_sf"/>
</dbReference>